<dbReference type="InterPro" id="IPR007174">
    <property type="entry name" value="Las1"/>
</dbReference>
<accession>A0A8T0SHV9</accession>
<dbReference type="PANTHER" id="PTHR15002:SF0">
    <property type="entry name" value="RIBOSOMAL BIOGENESIS PROTEIN LAS1L"/>
    <property type="match status" value="1"/>
</dbReference>
<dbReference type="AlphaFoldDB" id="A0A8T0SHV9"/>
<dbReference type="GO" id="GO:0090730">
    <property type="term" value="C:Las1 complex"/>
    <property type="evidence" value="ECO:0007669"/>
    <property type="project" value="InterPro"/>
</dbReference>
<dbReference type="Pfam" id="PF04031">
    <property type="entry name" value="Las1"/>
    <property type="match status" value="1"/>
</dbReference>
<dbReference type="EMBL" id="CM029045">
    <property type="protein sequence ID" value="KAG2595879.1"/>
    <property type="molecule type" value="Genomic_DNA"/>
</dbReference>
<dbReference type="GO" id="GO:0004519">
    <property type="term" value="F:endonuclease activity"/>
    <property type="evidence" value="ECO:0007669"/>
    <property type="project" value="InterPro"/>
</dbReference>
<dbReference type="PANTHER" id="PTHR15002">
    <property type="entry name" value="RIBOSOMAL BIOGENESIS PROTEIN LAS1L"/>
    <property type="match status" value="1"/>
</dbReference>
<evidence type="ECO:0000313" key="1">
    <source>
        <dbReference type="EMBL" id="KAG2595879.1"/>
    </source>
</evidence>
<keyword evidence="2" id="KW-1185">Reference proteome</keyword>
<dbReference type="GO" id="GO:0030687">
    <property type="term" value="C:preribosome, large subunit precursor"/>
    <property type="evidence" value="ECO:0007669"/>
    <property type="project" value="TreeGrafter"/>
</dbReference>
<dbReference type="Proteomes" id="UP000823388">
    <property type="component" value="Chromosome 5K"/>
</dbReference>
<sequence length="286" mass="32233">MQIQIATENTDSFRCCVSNAHSPRSGLAGDDAMESEEMLAMLYSMAIMRLVNGFVENQHKKTGRSISELAEAVGIPRVLVDIRHESSHRNLPSLRLLRLASIKAFDWLKCIYWDRQTNSIPDVQVELRSRLHEISSFLKENDSKESKSGSKRKRSEKLIIKAIKYTRRLYYACPFEVVSILLDHMQLDAPESPESSDMQEIHSLGVYQSSDTQISKSDMKTITGSSYYVSENIFLWEKGLHRRFVSSTGGVDVPINNGSRYEPAVLMSPSPTVLEPAVMTPLSPTT</sequence>
<dbReference type="GO" id="GO:0000460">
    <property type="term" value="P:maturation of 5.8S rRNA"/>
    <property type="evidence" value="ECO:0007669"/>
    <property type="project" value="TreeGrafter"/>
</dbReference>
<evidence type="ECO:0000313" key="2">
    <source>
        <dbReference type="Proteomes" id="UP000823388"/>
    </source>
</evidence>
<gene>
    <name evidence="1" type="ORF">PVAP13_5KG116087</name>
</gene>
<reference evidence="1" key="1">
    <citation type="submission" date="2020-05" db="EMBL/GenBank/DDBJ databases">
        <title>WGS assembly of Panicum virgatum.</title>
        <authorList>
            <person name="Lovell J.T."/>
            <person name="Jenkins J."/>
            <person name="Shu S."/>
            <person name="Juenger T.E."/>
            <person name="Schmutz J."/>
        </authorList>
    </citation>
    <scope>NUCLEOTIDE SEQUENCE</scope>
    <source>
        <strain evidence="1">AP13</strain>
    </source>
</reference>
<organism evidence="1 2">
    <name type="scientific">Panicum virgatum</name>
    <name type="common">Blackwell switchgrass</name>
    <dbReference type="NCBI Taxonomy" id="38727"/>
    <lineage>
        <taxon>Eukaryota</taxon>
        <taxon>Viridiplantae</taxon>
        <taxon>Streptophyta</taxon>
        <taxon>Embryophyta</taxon>
        <taxon>Tracheophyta</taxon>
        <taxon>Spermatophyta</taxon>
        <taxon>Magnoliopsida</taxon>
        <taxon>Liliopsida</taxon>
        <taxon>Poales</taxon>
        <taxon>Poaceae</taxon>
        <taxon>PACMAD clade</taxon>
        <taxon>Panicoideae</taxon>
        <taxon>Panicodae</taxon>
        <taxon>Paniceae</taxon>
        <taxon>Panicinae</taxon>
        <taxon>Panicum</taxon>
        <taxon>Panicum sect. Hiantes</taxon>
    </lineage>
</organism>
<comment type="caution">
    <text evidence="1">The sequence shown here is derived from an EMBL/GenBank/DDBJ whole genome shotgun (WGS) entry which is preliminary data.</text>
</comment>
<proteinExistence type="predicted"/>
<dbReference type="GO" id="GO:0000470">
    <property type="term" value="P:maturation of LSU-rRNA"/>
    <property type="evidence" value="ECO:0007669"/>
    <property type="project" value="TreeGrafter"/>
</dbReference>
<protein>
    <submittedName>
        <fullName evidence="1">Uncharacterized protein</fullName>
    </submittedName>
</protein>
<name>A0A8T0SHV9_PANVG</name>